<reference evidence="2" key="1">
    <citation type="submission" date="2020-10" db="EMBL/GenBank/DDBJ databases">
        <authorList>
            <person name="Gilroy R."/>
        </authorList>
    </citation>
    <scope>NUCLEOTIDE SEQUENCE</scope>
    <source>
        <strain evidence="2">ChiGjej2B2-12916</strain>
    </source>
</reference>
<reference evidence="2" key="2">
    <citation type="journal article" date="2021" name="PeerJ">
        <title>Extensive microbial diversity within the chicken gut microbiome revealed by metagenomics and culture.</title>
        <authorList>
            <person name="Gilroy R."/>
            <person name="Ravi A."/>
            <person name="Getino M."/>
            <person name="Pursley I."/>
            <person name="Horton D.L."/>
            <person name="Alikhan N.F."/>
            <person name="Baker D."/>
            <person name="Gharbi K."/>
            <person name="Hall N."/>
            <person name="Watson M."/>
            <person name="Adriaenssens E.M."/>
            <person name="Foster-Nyarko E."/>
            <person name="Jarju S."/>
            <person name="Secka A."/>
            <person name="Antonio M."/>
            <person name="Oren A."/>
            <person name="Chaudhuri R.R."/>
            <person name="La Ragione R."/>
            <person name="Hildebrand F."/>
            <person name="Pallen M.J."/>
        </authorList>
    </citation>
    <scope>NUCLEOTIDE SEQUENCE</scope>
    <source>
        <strain evidence="2">ChiGjej2B2-12916</strain>
    </source>
</reference>
<dbReference type="AlphaFoldDB" id="A0A9D0YTK3"/>
<feature type="transmembrane region" description="Helical" evidence="1">
    <location>
        <begin position="227"/>
        <end position="247"/>
    </location>
</feature>
<keyword evidence="1" id="KW-0812">Transmembrane</keyword>
<comment type="caution">
    <text evidence="2">The sequence shown here is derived from an EMBL/GenBank/DDBJ whole genome shotgun (WGS) entry which is preliminary data.</text>
</comment>
<feature type="transmembrane region" description="Helical" evidence="1">
    <location>
        <begin position="178"/>
        <end position="198"/>
    </location>
</feature>
<sequence>MQRLRELNGYQKGVLILMAAMVLVFTVLYPILTSRQAFSYRDGLLLRTQEGENTVYQGKVYGETARFTVSPDQTVEFYYGEKTYGPYTVQEDPNLVDLPEGVRGIQLQRRGETFFYGGVSGEGETFRVYRQDGSQMHRDSSMELSVDQYGSVTGMMEPSAYTILEVMFGPELTHPGSWWGWVLGVVICVATALTMLYADELFRFHLLFEISNVEEAEPSEWEMASRYISWTLLPVLALAVFIIGLLYW</sequence>
<accession>A0A9D0YTK3</accession>
<evidence type="ECO:0000313" key="2">
    <source>
        <dbReference type="EMBL" id="HIQ61722.1"/>
    </source>
</evidence>
<protein>
    <submittedName>
        <fullName evidence="2">Uncharacterized protein</fullName>
    </submittedName>
</protein>
<name>A0A9D0YTK3_9FIRM</name>
<gene>
    <name evidence="2" type="ORF">IAD31_09050</name>
</gene>
<dbReference type="Proteomes" id="UP000886879">
    <property type="component" value="Unassembled WGS sequence"/>
</dbReference>
<dbReference type="EMBL" id="DVFO01000097">
    <property type="protein sequence ID" value="HIQ61722.1"/>
    <property type="molecule type" value="Genomic_DNA"/>
</dbReference>
<evidence type="ECO:0000313" key="3">
    <source>
        <dbReference type="Proteomes" id="UP000886879"/>
    </source>
</evidence>
<organism evidence="2 3">
    <name type="scientific">Candidatus Enterenecus faecium</name>
    <dbReference type="NCBI Taxonomy" id="2840780"/>
    <lineage>
        <taxon>Bacteria</taxon>
        <taxon>Bacillati</taxon>
        <taxon>Bacillota</taxon>
        <taxon>Clostridia</taxon>
        <taxon>Eubacteriales</taxon>
        <taxon>Candidatus Enterenecus</taxon>
    </lineage>
</organism>
<feature type="transmembrane region" description="Helical" evidence="1">
    <location>
        <begin position="12"/>
        <end position="32"/>
    </location>
</feature>
<evidence type="ECO:0000256" key="1">
    <source>
        <dbReference type="SAM" id="Phobius"/>
    </source>
</evidence>
<keyword evidence="1" id="KW-1133">Transmembrane helix</keyword>
<proteinExistence type="predicted"/>
<keyword evidence="1" id="KW-0472">Membrane</keyword>